<accession>A0AAD7X5A2</accession>
<dbReference type="SUPFAM" id="SSF49899">
    <property type="entry name" value="Concanavalin A-like lectins/glucanases"/>
    <property type="match status" value="1"/>
</dbReference>
<dbReference type="Proteomes" id="UP001215151">
    <property type="component" value="Unassembled WGS sequence"/>
</dbReference>
<feature type="region of interest" description="Disordered" evidence="1">
    <location>
        <begin position="32"/>
        <end position="57"/>
    </location>
</feature>
<reference evidence="3" key="1">
    <citation type="submission" date="2022-11" db="EMBL/GenBank/DDBJ databases">
        <title>Genome Sequence of Cubamyces cubensis.</title>
        <authorList>
            <person name="Buettner E."/>
        </authorList>
    </citation>
    <scope>NUCLEOTIDE SEQUENCE</scope>
    <source>
        <strain evidence="3">MPL-01</strain>
    </source>
</reference>
<evidence type="ECO:0000313" key="4">
    <source>
        <dbReference type="Proteomes" id="UP001215151"/>
    </source>
</evidence>
<dbReference type="CDD" id="cd13426">
    <property type="entry name" value="Peptidase_G1"/>
    <property type="match status" value="1"/>
</dbReference>
<dbReference type="Pfam" id="PF01828">
    <property type="entry name" value="Peptidase_A4"/>
    <property type="match status" value="1"/>
</dbReference>
<evidence type="ECO:0000256" key="2">
    <source>
        <dbReference type="SAM" id="SignalP"/>
    </source>
</evidence>
<keyword evidence="4" id="KW-1185">Reference proteome</keyword>
<proteinExistence type="predicted"/>
<dbReference type="InterPro" id="IPR000250">
    <property type="entry name" value="Peptidase_G1"/>
</dbReference>
<name>A0AAD7X5A2_9APHY</name>
<keyword evidence="2" id="KW-0732">Signal</keyword>
<dbReference type="PANTHER" id="PTHR37536">
    <property type="entry name" value="PUTATIVE (AFU_ORTHOLOGUE AFUA_3G02970)-RELATED"/>
    <property type="match status" value="1"/>
</dbReference>
<comment type="caution">
    <text evidence="3">The sequence shown here is derived from an EMBL/GenBank/DDBJ whole genome shotgun (WGS) entry which is preliminary data.</text>
</comment>
<feature type="signal peptide" evidence="2">
    <location>
        <begin position="1"/>
        <end position="18"/>
    </location>
</feature>
<gene>
    <name evidence="3" type="ORF">ONZ51_g9898</name>
</gene>
<evidence type="ECO:0000256" key="1">
    <source>
        <dbReference type="SAM" id="MobiDB-lite"/>
    </source>
</evidence>
<evidence type="ECO:0000313" key="3">
    <source>
        <dbReference type="EMBL" id="KAJ8463976.1"/>
    </source>
</evidence>
<sequence length="262" mass="26752">MLFSTLLLQALAATAVFAIPTSRERHAQRVARRAAGDRSSHPAQIVPRPSSVASKTNVTQTEYSTNWAGAILVAGANTYKSITGTFVVPTPREPSGASGSHSASAWVGIDGDTCQTAILQTGVDFTINNGVASYDDGAYDFSGFVINAGDTITATVTAMSITSGTASITNWSTGLEVIAELGYPYALCEENAEWIVKDYSVNGGLVPFANFGTVTFTDASAGTGSGTVGPSGATIIDIVANGEVITSASAGSSSVTVSYTGP</sequence>
<evidence type="ECO:0008006" key="5">
    <source>
        <dbReference type="Google" id="ProtNLM"/>
    </source>
</evidence>
<organism evidence="3 4">
    <name type="scientific">Trametes cubensis</name>
    <dbReference type="NCBI Taxonomy" id="1111947"/>
    <lineage>
        <taxon>Eukaryota</taxon>
        <taxon>Fungi</taxon>
        <taxon>Dikarya</taxon>
        <taxon>Basidiomycota</taxon>
        <taxon>Agaricomycotina</taxon>
        <taxon>Agaricomycetes</taxon>
        <taxon>Polyporales</taxon>
        <taxon>Polyporaceae</taxon>
        <taxon>Trametes</taxon>
    </lineage>
</organism>
<dbReference type="InterPro" id="IPR013320">
    <property type="entry name" value="ConA-like_dom_sf"/>
</dbReference>
<dbReference type="Gene3D" id="2.60.120.700">
    <property type="entry name" value="Peptidase G1"/>
    <property type="match status" value="1"/>
</dbReference>
<dbReference type="PRINTS" id="PR00977">
    <property type="entry name" value="SCYTLDPTASE"/>
</dbReference>
<dbReference type="AlphaFoldDB" id="A0AAD7X5A2"/>
<dbReference type="GO" id="GO:0070007">
    <property type="term" value="F:glutamic-type endopeptidase activity"/>
    <property type="evidence" value="ECO:0007669"/>
    <property type="project" value="InterPro"/>
</dbReference>
<feature type="chain" id="PRO_5042232861" description="Acid proteinase" evidence="2">
    <location>
        <begin position="19"/>
        <end position="262"/>
    </location>
</feature>
<dbReference type="PANTHER" id="PTHR37536:SF1">
    <property type="entry name" value="ASPERGILLOPEPSIN, PUTAITVE (AFU_ORTHOLOGUE AFUA_7G01200)"/>
    <property type="match status" value="1"/>
</dbReference>
<dbReference type="InterPro" id="IPR038656">
    <property type="entry name" value="Peptidase_G1_sf"/>
</dbReference>
<dbReference type="EMBL" id="JAPEVG010000360">
    <property type="protein sequence ID" value="KAJ8463976.1"/>
    <property type="molecule type" value="Genomic_DNA"/>
</dbReference>
<dbReference type="GO" id="GO:0006508">
    <property type="term" value="P:proteolysis"/>
    <property type="evidence" value="ECO:0007669"/>
    <property type="project" value="InterPro"/>
</dbReference>
<protein>
    <recommendedName>
        <fullName evidence="5">Acid proteinase</fullName>
    </recommendedName>
</protein>